<dbReference type="RefSeq" id="WP_183475516.1">
    <property type="nucleotide sequence ID" value="NZ_JACIFO010000001.1"/>
</dbReference>
<protein>
    <recommendedName>
        <fullName evidence="3">Late control protein</fullName>
    </recommendedName>
</protein>
<dbReference type="SUPFAM" id="SSF69279">
    <property type="entry name" value="Phage tail proteins"/>
    <property type="match status" value="1"/>
</dbReference>
<dbReference type="EMBL" id="JACIFO010000001">
    <property type="protein sequence ID" value="MBB4117860.1"/>
    <property type="molecule type" value="Genomic_DNA"/>
</dbReference>
<reference evidence="1 2" key="1">
    <citation type="submission" date="2020-08" db="EMBL/GenBank/DDBJ databases">
        <title>Genomic Encyclopedia of Type Strains, Phase IV (KMG-IV): sequencing the most valuable type-strain genomes for metagenomic binning, comparative biology and taxonomic classification.</title>
        <authorList>
            <person name="Goeker M."/>
        </authorList>
    </citation>
    <scope>NUCLEOTIDE SEQUENCE [LARGE SCALE GENOMIC DNA]</scope>
    <source>
        <strain evidence="1 2">DSM 29568</strain>
    </source>
</reference>
<sequence>MFILAAKIKIKNIVFDRVHKVEITKSVDLLSDTAEIQLPMSALFGNTESGYQKRQLEEEIKAGDPVIITLAYKGVLEKVEFEGFVRWIKPNMPTITIVCEDAIYKIRQKSITRNFGKTTLKQVLEYVVAGTGVQLASNIPEVGFDKFILKDVNGAKALEKIKDEYGLYTFIDDAGKLYAGLRQVKNIGETVVYDLYQNVVSHDLKFRRAEDVRINLKVVGVQKDNSKIEVLVGDSDGEQRTIYRYNISDPSVLKKIGEAELSNIKYTGYEGTITGFYAPFVTRGMNVEIRDKNYTNRTGNYFVPKVVITMSVNGGRRKVELGNKL</sequence>
<dbReference type="Proteomes" id="UP000553034">
    <property type="component" value="Unassembled WGS sequence"/>
</dbReference>
<dbReference type="AlphaFoldDB" id="A0A840ELK2"/>
<comment type="caution">
    <text evidence="1">The sequence shown here is derived from an EMBL/GenBank/DDBJ whole genome shotgun (WGS) entry which is preliminary data.</text>
</comment>
<organism evidence="1 2">
    <name type="scientific">Mesonia hippocampi</name>
    <dbReference type="NCBI Taxonomy" id="1628250"/>
    <lineage>
        <taxon>Bacteria</taxon>
        <taxon>Pseudomonadati</taxon>
        <taxon>Bacteroidota</taxon>
        <taxon>Flavobacteriia</taxon>
        <taxon>Flavobacteriales</taxon>
        <taxon>Flavobacteriaceae</taxon>
        <taxon>Mesonia</taxon>
    </lineage>
</organism>
<gene>
    <name evidence="1" type="ORF">GGR32_000132</name>
</gene>
<evidence type="ECO:0000313" key="2">
    <source>
        <dbReference type="Proteomes" id="UP000553034"/>
    </source>
</evidence>
<evidence type="ECO:0000313" key="1">
    <source>
        <dbReference type="EMBL" id="MBB4117860.1"/>
    </source>
</evidence>
<evidence type="ECO:0008006" key="3">
    <source>
        <dbReference type="Google" id="ProtNLM"/>
    </source>
</evidence>
<accession>A0A840ELK2</accession>
<proteinExistence type="predicted"/>
<keyword evidence="2" id="KW-1185">Reference proteome</keyword>
<name>A0A840ELK2_9FLAO</name>